<dbReference type="EMBL" id="PFRD01000130">
    <property type="protein sequence ID" value="PJC55828.1"/>
    <property type="molecule type" value="Genomic_DNA"/>
</dbReference>
<proteinExistence type="predicted"/>
<keyword evidence="2" id="KW-0489">Methyltransferase</keyword>
<gene>
    <name evidence="9" type="ORF">CO026_03595</name>
</gene>
<evidence type="ECO:0000256" key="3">
    <source>
        <dbReference type="ARBA" id="ARBA00022679"/>
    </source>
</evidence>
<keyword evidence="4" id="KW-0949">S-adenosyl-L-methionine</keyword>
<dbReference type="PROSITE" id="PS50280">
    <property type="entry name" value="SET"/>
    <property type="match status" value="1"/>
</dbReference>
<dbReference type="AlphaFoldDB" id="A0A2M8FDV6"/>
<evidence type="ECO:0000256" key="1">
    <source>
        <dbReference type="ARBA" id="ARBA00012182"/>
    </source>
</evidence>
<dbReference type="InterPro" id="IPR001214">
    <property type="entry name" value="SET_dom"/>
</dbReference>
<keyword evidence="7" id="KW-1133">Transmembrane helix</keyword>
<dbReference type="Proteomes" id="UP000230391">
    <property type="component" value="Unassembled WGS sequence"/>
</dbReference>
<reference evidence="10" key="1">
    <citation type="submission" date="2017-09" db="EMBL/GenBank/DDBJ databases">
        <title>Depth-based differentiation of microbial function through sediment-hosted aquifers and enrichment of novel symbionts in the deep terrestrial subsurface.</title>
        <authorList>
            <person name="Probst A.J."/>
            <person name="Ladd B."/>
            <person name="Jarett J.K."/>
            <person name="Geller-Mcgrath D.E."/>
            <person name="Sieber C.M.K."/>
            <person name="Emerson J.B."/>
            <person name="Anantharaman K."/>
            <person name="Thomas B.C."/>
            <person name="Malmstrom R."/>
            <person name="Stieglmeier M."/>
            <person name="Klingl A."/>
            <person name="Woyke T."/>
            <person name="Ryan C.M."/>
            <person name="Banfield J.F."/>
        </authorList>
    </citation>
    <scope>NUCLEOTIDE SEQUENCE [LARGE SCALE GENOMIC DNA]</scope>
</reference>
<organism evidence="9 10">
    <name type="scientific">Candidatus Kaiserbacteria bacterium CG_4_9_14_0_2_um_filter_41_32</name>
    <dbReference type="NCBI Taxonomy" id="1974601"/>
    <lineage>
        <taxon>Bacteria</taxon>
        <taxon>Candidatus Kaiseribacteriota</taxon>
    </lineage>
</organism>
<keyword evidence="3" id="KW-0808">Transferase</keyword>
<evidence type="ECO:0000256" key="2">
    <source>
        <dbReference type="ARBA" id="ARBA00022603"/>
    </source>
</evidence>
<dbReference type="GO" id="GO:0032259">
    <property type="term" value="P:methylation"/>
    <property type="evidence" value="ECO:0007669"/>
    <property type="project" value="UniProtKB-KW"/>
</dbReference>
<keyword evidence="5" id="KW-0156">Chromatin regulator</keyword>
<feature type="transmembrane region" description="Helical" evidence="7">
    <location>
        <begin position="35"/>
        <end position="52"/>
    </location>
</feature>
<evidence type="ECO:0000313" key="9">
    <source>
        <dbReference type="EMBL" id="PJC55828.1"/>
    </source>
</evidence>
<dbReference type="InterPro" id="IPR044570">
    <property type="entry name" value="Set1-like"/>
</dbReference>
<evidence type="ECO:0000313" key="10">
    <source>
        <dbReference type="Proteomes" id="UP000230391"/>
    </source>
</evidence>
<sequence length="189" mass="21363">VAGGRHLYRKEPPVRPRGTLANALSLWDGVLYKNIGFEVLSAILLATIIMITKKFSVKRGSHGLGLFTNIALKKGDLVIEYTGEKISTAVADSRGGQYLFELNDKWTIDGRGRENEARYINHSCSPNCYPEIDENEKHIFIYAKKMIGPGEELTYNYGKEFWETYINPKQCRCTKCLGANKKELAKLLQ</sequence>
<dbReference type="PANTHER" id="PTHR45814">
    <property type="entry name" value="HISTONE-LYSINE N-METHYLTRANSFERASE SETD1"/>
    <property type="match status" value="1"/>
</dbReference>
<keyword evidence="7" id="KW-0472">Membrane</keyword>
<dbReference type="SMART" id="SM00317">
    <property type="entry name" value="SET"/>
    <property type="match status" value="1"/>
</dbReference>
<name>A0A2M8FDV6_9BACT</name>
<dbReference type="GO" id="GO:0140999">
    <property type="term" value="F:histone H3K4 trimethyltransferase activity"/>
    <property type="evidence" value="ECO:0007669"/>
    <property type="project" value="UniProtKB-EC"/>
</dbReference>
<evidence type="ECO:0000256" key="4">
    <source>
        <dbReference type="ARBA" id="ARBA00022691"/>
    </source>
</evidence>
<dbReference type="PANTHER" id="PTHR45814:SF2">
    <property type="entry name" value="HISTONE-LYSINE N-METHYLTRANSFERASE SETD1"/>
    <property type="match status" value="1"/>
</dbReference>
<comment type="caution">
    <text evidence="9">The sequence shown here is derived from an EMBL/GenBank/DDBJ whole genome shotgun (WGS) entry which is preliminary data.</text>
</comment>
<comment type="catalytic activity">
    <reaction evidence="6">
        <text>L-lysyl(4)-[histone H3] + 3 S-adenosyl-L-methionine = N(6),N(6),N(6)-trimethyl-L-lysyl(4)-[histone H3] + 3 S-adenosyl-L-homocysteine + 3 H(+)</text>
        <dbReference type="Rhea" id="RHEA:60260"/>
        <dbReference type="Rhea" id="RHEA-COMP:15537"/>
        <dbReference type="Rhea" id="RHEA-COMP:15547"/>
        <dbReference type="ChEBI" id="CHEBI:15378"/>
        <dbReference type="ChEBI" id="CHEBI:29969"/>
        <dbReference type="ChEBI" id="CHEBI:57856"/>
        <dbReference type="ChEBI" id="CHEBI:59789"/>
        <dbReference type="ChEBI" id="CHEBI:61961"/>
        <dbReference type="EC" id="2.1.1.354"/>
    </reaction>
</comment>
<dbReference type="SUPFAM" id="SSF82199">
    <property type="entry name" value="SET domain"/>
    <property type="match status" value="1"/>
</dbReference>
<feature type="domain" description="SET" evidence="8">
    <location>
        <begin position="53"/>
        <end position="158"/>
    </location>
</feature>
<dbReference type="InterPro" id="IPR046341">
    <property type="entry name" value="SET_dom_sf"/>
</dbReference>
<evidence type="ECO:0000256" key="6">
    <source>
        <dbReference type="ARBA" id="ARBA00047571"/>
    </source>
</evidence>
<dbReference type="Gene3D" id="2.170.270.10">
    <property type="entry name" value="SET domain"/>
    <property type="match status" value="1"/>
</dbReference>
<dbReference type="Pfam" id="PF00856">
    <property type="entry name" value="SET"/>
    <property type="match status" value="1"/>
</dbReference>
<evidence type="ECO:0000256" key="7">
    <source>
        <dbReference type="SAM" id="Phobius"/>
    </source>
</evidence>
<evidence type="ECO:0000256" key="5">
    <source>
        <dbReference type="ARBA" id="ARBA00022853"/>
    </source>
</evidence>
<dbReference type="EC" id="2.1.1.354" evidence="1"/>
<accession>A0A2M8FDV6</accession>
<keyword evidence="7" id="KW-0812">Transmembrane</keyword>
<feature type="non-terminal residue" evidence="9">
    <location>
        <position position="1"/>
    </location>
</feature>
<evidence type="ECO:0000259" key="8">
    <source>
        <dbReference type="PROSITE" id="PS50280"/>
    </source>
</evidence>
<protein>
    <recommendedName>
        <fullName evidence="1">[histone H3]-lysine(4) N-trimethyltransferase</fullName>
        <ecNumber evidence="1">2.1.1.354</ecNumber>
    </recommendedName>
</protein>